<dbReference type="AlphaFoldDB" id="A0A1Y1VN79"/>
<organism evidence="1 2">
    <name type="scientific">Piromyces finnis</name>
    <dbReference type="NCBI Taxonomy" id="1754191"/>
    <lineage>
        <taxon>Eukaryota</taxon>
        <taxon>Fungi</taxon>
        <taxon>Fungi incertae sedis</taxon>
        <taxon>Chytridiomycota</taxon>
        <taxon>Chytridiomycota incertae sedis</taxon>
        <taxon>Neocallimastigomycetes</taxon>
        <taxon>Neocallimastigales</taxon>
        <taxon>Neocallimastigaceae</taxon>
        <taxon>Piromyces</taxon>
    </lineage>
</organism>
<evidence type="ECO:0000313" key="2">
    <source>
        <dbReference type="Proteomes" id="UP000193719"/>
    </source>
</evidence>
<proteinExistence type="predicted"/>
<evidence type="ECO:0000313" key="1">
    <source>
        <dbReference type="EMBL" id="ORX60877.1"/>
    </source>
</evidence>
<gene>
    <name evidence="1" type="ORF">BCR36DRAFT_578950</name>
</gene>
<protein>
    <submittedName>
        <fullName evidence="1">Uncharacterized protein</fullName>
    </submittedName>
</protein>
<keyword evidence="2" id="KW-1185">Reference proteome</keyword>
<dbReference type="OrthoDB" id="2134517at2759"/>
<dbReference type="Proteomes" id="UP000193719">
    <property type="component" value="Unassembled WGS sequence"/>
</dbReference>
<name>A0A1Y1VN79_9FUNG</name>
<reference evidence="1 2" key="2">
    <citation type="submission" date="2016-08" db="EMBL/GenBank/DDBJ databases">
        <title>Pervasive Adenine N6-methylation of Active Genes in Fungi.</title>
        <authorList>
            <consortium name="DOE Joint Genome Institute"/>
            <person name="Mondo S.J."/>
            <person name="Dannebaum R.O."/>
            <person name="Kuo R.C."/>
            <person name="Labutti K."/>
            <person name="Haridas S."/>
            <person name="Kuo A."/>
            <person name="Salamov A."/>
            <person name="Ahrendt S.R."/>
            <person name="Lipzen A."/>
            <person name="Sullivan W."/>
            <person name="Andreopoulos W.B."/>
            <person name="Clum A."/>
            <person name="Lindquist E."/>
            <person name="Daum C."/>
            <person name="Ramamoorthy G.K."/>
            <person name="Gryganskyi A."/>
            <person name="Culley D."/>
            <person name="Magnuson J.K."/>
            <person name="James T.Y."/>
            <person name="O'Malley M.A."/>
            <person name="Stajich J.E."/>
            <person name="Spatafora J.W."/>
            <person name="Visel A."/>
            <person name="Grigoriev I.V."/>
        </authorList>
    </citation>
    <scope>NUCLEOTIDE SEQUENCE [LARGE SCALE GENOMIC DNA]</scope>
    <source>
        <strain evidence="2">finn</strain>
    </source>
</reference>
<reference evidence="1 2" key="1">
    <citation type="submission" date="2016-08" db="EMBL/GenBank/DDBJ databases">
        <title>Genomes of anaerobic fungi encode conserved fungal cellulosomes for biomass hydrolysis.</title>
        <authorList>
            <consortium name="DOE Joint Genome Institute"/>
            <person name="Haitjema C.H."/>
            <person name="Gilmore S.P."/>
            <person name="Henske J.K."/>
            <person name="Solomon K.V."/>
            <person name="De Groot R."/>
            <person name="Kuo A."/>
            <person name="Mondo S.J."/>
            <person name="Salamov A.A."/>
            <person name="Labutti K."/>
            <person name="Zhao Z."/>
            <person name="Chiniquy J."/>
            <person name="Barry K."/>
            <person name="Brewer H.M."/>
            <person name="Purvine S.O."/>
            <person name="Wright A.T."/>
            <person name="Boxma B."/>
            <person name="Van Alen T."/>
            <person name="Hackstein J.H."/>
            <person name="Baker S.E."/>
            <person name="Grigoriev I.V."/>
            <person name="O'Malley M.A."/>
        </authorList>
    </citation>
    <scope>NUCLEOTIDE SEQUENCE [LARGE SCALE GENOMIC DNA]</scope>
    <source>
        <strain evidence="2">finn</strain>
    </source>
</reference>
<accession>A0A1Y1VN79</accession>
<comment type="caution">
    <text evidence="1">The sequence shown here is derived from an EMBL/GenBank/DDBJ whole genome shotgun (WGS) entry which is preliminary data.</text>
</comment>
<sequence length="244" mass="28271">MFARENNRKVVNIFNRKAFSMGKVVDIDESSYDMIPSINNNERRPFDRSSSSRQFDERYERTDNGVVTVERSSLRKSDFSPSSVTPLLLFNIALSNGTFQESLVTKNGFAIGNYYRYWQDLFDLRPCPSIYAITVTYEILGKEEAKNFLLKHFEEKFIWLHDSFPLGFMYNKSHGPLSPPSTIEMMFALGEISWINGNGEHLLRYTRNASIYMKDLNLCSTYDLNNLPPLDMDVLINTISDIIY</sequence>
<dbReference type="EMBL" id="MCFH01000001">
    <property type="protein sequence ID" value="ORX60877.1"/>
    <property type="molecule type" value="Genomic_DNA"/>
</dbReference>